<dbReference type="Proteomes" id="UP001732700">
    <property type="component" value="Chromosome 7C"/>
</dbReference>
<organism evidence="1 2">
    <name type="scientific">Avena sativa</name>
    <name type="common">Oat</name>
    <dbReference type="NCBI Taxonomy" id="4498"/>
    <lineage>
        <taxon>Eukaryota</taxon>
        <taxon>Viridiplantae</taxon>
        <taxon>Streptophyta</taxon>
        <taxon>Embryophyta</taxon>
        <taxon>Tracheophyta</taxon>
        <taxon>Spermatophyta</taxon>
        <taxon>Magnoliopsida</taxon>
        <taxon>Liliopsida</taxon>
        <taxon>Poales</taxon>
        <taxon>Poaceae</taxon>
        <taxon>BOP clade</taxon>
        <taxon>Pooideae</taxon>
        <taxon>Poodae</taxon>
        <taxon>Poeae</taxon>
        <taxon>Poeae Chloroplast Group 1 (Aveneae type)</taxon>
        <taxon>Aveninae</taxon>
        <taxon>Avena</taxon>
    </lineage>
</organism>
<accession>A0ACD6ABG3</accession>
<protein>
    <submittedName>
        <fullName evidence="1">Uncharacterized protein</fullName>
    </submittedName>
</protein>
<reference evidence="1" key="1">
    <citation type="submission" date="2021-05" db="EMBL/GenBank/DDBJ databases">
        <authorList>
            <person name="Scholz U."/>
            <person name="Mascher M."/>
            <person name="Fiebig A."/>
        </authorList>
    </citation>
    <scope>NUCLEOTIDE SEQUENCE [LARGE SCALE GENOMIC DNA]</scope>
</reference>
<name>A0ACD6ABG3_AVESA</name>
<sequence length="412" mass="45554">MAAPPRRRDSPPVLPDEIVEEILLRLPPEEPACILRVSLVCKSWATTVSSPWFRRRLHELHHTPPVLGFLHNWDNERIPRFIPTTASSFSLAAPDCRNWCALDCRHGRAVFLSKGQDTNELLAWEPITGAQRRIPVPVPASSGCRLAPGAAVFCAADGCNHLDCHGGPFHLVFVFTEYTNADDYVTSVTSACLYSSETGAWGELTSVHGEFDIDFTFYSGVLVGRSLFYFLSDSALIVEYDLARHELTVFDPPGSQYYDDTLSLMLAEDGGLGLSQTLDQHLKLWSRKASSGTTDAQWVLSQVVYFENLLPNGAPVNATRSLDVLGFAEGANVIFVTTVIGLFTVELESGRMRKVCDNHGFCNLIPVVSFYTPVPCGKHHDSPRVTCYEKLAPEGASTLKNMDVPCYLKLNR</sequence>
<evidence type="ECO:0000313" key="2">
    <source>
        <dbReference type="Proteomes" id="UP001732700"/>
    </source>
</evidence>
<proteinExistence type="predicted"/>
<evidence type="ECO:0000313" key="1">
    <source>
        <dbReference type="EnsemblPlants" id="AVESA.00010b.r2.7CG0712620.1.CDS.1"/>
    </source>
</evidence>
<reference evidence="1" key="2">
    <citation type="submission" date="2025-09" db="UniProtKB">
        <authorList>
            <consortium name="EnsemblPlants"/>
        </authorList>
    </citation>
    <scope>IDENTIFICATION</scope>
</reference>
<keyword evidence="2" id="KW-1185">Reference proteome</keyword>
<dbReference type="EnsemblPlants" id="AVESA.00010b.r2.7CG0712620.1">
    <property type="protein sequence ID" value="AVESA.00010b.r2.7CG0712620.1.CDS.1"/>
    <property type="gene ID" value="AVESA.00010b.r2.7CG0712620"/>
</dbReference>